<reference evidence="3" key="2">
    <citation type="submission" date="2015-08" db="UniProtKB">
        <authorList>
            <consortium name="WormBaseParasite"/>
        </authorList>
    </citation>
    <scope>IDENTIFICATION</scope>
</reference>
<organism evidence="2 3">
    <name type="scientific">Strongyloides venezuelensis</name>
    <name type="common">Threadworm</name>
    <dbReference type="NCBI Taxonomy" id="75913"/>
    <lineage>
        <taxon>Eukaryota</taxon>
        <taxon>Metazoa</taxon>
        <taxon>Ecdysozoa</taxon>
        <taxon>Nematoda</taxon>
        <taxon>Chromadorea</taxon>
        <taxon>Rhabditida</taxon>
        <taxon>Tylenchina</taxon>
        <taxon>Panagrolaimomorpha</taxon>
        <taxon>Strongyloidoidea</taxon>
        <taxon>Strongyloididae</taxon>
        <taxon>Strongyloides</taxon>
    </lineage>
</organism>
<proteinExistence type="predicted"/>
<protein>
    <submittedName>
        <fullName evidence="3">ORF5</fullName>
    </submittedName>
</protein>
<dbReference type="Proteomes" id="UP000035680">
    <property type="component" value="Unassembled WGS sequence"/>
</dbReference>
<dbReference type="AlphaFoldDB" id="A0A0K0G3G0"/>
<evidence type="ECO:0000313" key="3">
    <source>
        <dbReference type="WBParaSite" id="SVE_1926200.1"/>
    </source>
</evidence>
<sequence length="104" mass="11960">MISGGVAAATIVRRANFLILSNSCLTRNLCLSFSANCLLVNEDMYFWKRMSIIAFVLLMVNIVIWIGVTYLLCRNLYCSRRNCYRRIDYVPLMAREDKAVVPMP</sequence>
<keyword evidence="1" id="KW-0472">Membrane</keyword>
<feature type="transmembrane region" description="Helical" evidence="1">
    <location>
        <begin position="52"/>
        <end position="72"/>
    </location>
</feature>
<dbReference type="WBParaSite" id="SVE_1926200.1">
    <property type="protein sequence ID" value="SVE_1926200.1"/>
    <property type="gene ID" value="SVE_1926200"/>
</dbReference>
<keyword evidence="1" id="KW-0812">Transmembrane</keyword>
<evidence type="ECO:0000313" key="2">
    <source>
        <dbReference type="Proteomes" id="UP000035680"/>
    </source>
</evidence>
<keyword evidence="1" id="KW-1133">Transmembrane helix</keyword>
<reference evidence="2" key="1">
    <citation type="submission" date="2014-07" db="EMBL/GenBank/DDBJ databases">
        <authorList>
            <person name="Martin A.A"/>
            <person name="De Silva N."/>
        </authorList>
    </citation>
    <scope>NUCLEOTIDE SEQUENCE</scope>
</reference>
<evidence type="ECO:0000256" key="1">
    <source>
        <dbReference type="SAM" id="Phobius"/>
    </source>
</evidence>
<name>A0A0K0G3G0_STRVS</name>
<accession>A0A0K0G3G0</accession>
<keyword evidence="2" id="KW-1185">Reference proteome</keyword>